<reference evidence="2" key="1">
    <citation type="submission" date="2020-10" db="EMBL/GenBank/DDBJ databases">
        <title>The Whole-Genome Sequence of Metschnikowia persimmonesis, a Novel Endophytic Yeast Species Isolated from Medicinal Plant Diospyros kaki Thumb.</title>
        <authorList>
            <person name="Rahmat E."/>
            <person name="Kang Y."/>
        </authorList>
    </citation>
    <scope>NUCLEOTIDE SEQUENCE</scope>
    <source>
        <strain evidence="2">KIOM G15050</strain>
    </source>
</reference>
<protein>
    <submittedName>
        <fullName evidence="2">Uncharacterized protein</fullName>
    </submittedName>
</protein>
<keyword evidence="1" id="KW-0732">Signal</keyword>
<name>A0A8H7GL32_9ASCO</name>
<keyword evidence="3" id="KW-1185">Reference proteome</keyword>
<evidence type="ECO:0000313" key="2">
    <source>
        <dbReference type="EMBL" id="KAF7999379.1"/>
    </source>
</evidence>
<organism evidence="2 3">
    <name type="scientific">Metschnikowia pulcherrima</name>
    <dbReference type="NCBI Taxonomy" id="27326"/>
    <lineage>
        <taxon>Eukaryota</taxon>
        <taxon>Fungi</taxon>
        <taxon>Dikarya</taxon>
        <taxon>Ascomycota</taxon>
        <taxon>Saccharomycotina</taxon>
        <taxon>Pichiomycetes</taxon>
        <taxon>Metschnikowiaceae</taxon>
        <taxon>Metschnikowia</taxon>
    </lineage>
</organism>
<proteinExistence type="predicted"/>
<dbReference type="EMBL" id="JACBPP010000009">
    <property type="protein sequence ID" value="KAF7999379.1"/>
    <property type="molecule type" value="Genomic_DNA"/>
</dbReference>
<comment type="caution">
    <text evidence="2">The sequence shown here is derived from an EMBL/GenBank/DDBJ whole genome shotgun (WGS) entry which is preliminary data.</text>
</comment>
<dbReference type="OrthoDB" id="10636366at2759"/>
<sequence>MRMNAFPYLLIAVNLILAICTNDIIAPRGHLTKRFFITPRTATKEIAHQIDWASDMMRSFVLGPEFDYASFDALLSFLGEHLSDIKPLLEHVTLDRKDLCAQFAFAQRMYHVMHDCAYFMRLYSTSAPEHVLLRHILQLNVQILGLYDSNGFPDLCTESFTRTVMRLTHNLHEWDVAFENLDEISLSTYLVYDNQFLEAQKSLFHLARFAL</sequence>
<gene>
    <name evidence="2" type="ORF">HF325_006055</name>
</gene>
<feature type="chain" id="PRO_5034678724" evidence="1">
    <location>
        <begin position="19"/>
        <end position="211"/>
    </location>
</feature>
<feature type="signal peptide" evidence="1">
    <location>
        <begin position="1"/>
        <end position="18"/>
    </location>
</feature>
<dbReference type="AlphaFoldDB" id="A0A8H7GL32"/>
<accession>A0A8H7GL32</accession>
<evidence type="ECO:0000313" key="3">
    <source>
        <dbReference type="Proteomes" id="UP000649328"/>
    </source>
</evidence>
<evidence type="ECO:0000256" key="1">
    <source>
        <dbReference type="SAM" id="SignalP"/>
    </source>
</evidence>
<dbReference type="Proteomes" id="UP000649328">
    <property type="component" value="Unassembled WGS sequence"/>
</dbReference>